<gene>
    <name evidence="1" type="ORF">BO95DRAFT_280310</name>
</gene>
<sequence>MLGFGEIIDHCTQWPPTTRLSSILQYQNLHQDLDSVLLGGDTGSLEAYVPTSDAADLWMMVTPRDNCGAERLHEIKLSYSAATMPSSIADRILDDLPMQFRSSRSLTPPMMDSDYIPTSTKPRPNPHPPFRSTGNSRKPACRHAPQSSPPSKAYGSRRLARSSIARILQCARRSAGRCCTPHLGRIR</sequence>
<name>A0ACD1FVI1_9EURO</name>
<keyword evidence="2" id="KW-1185">Reference proteome</keyword>
<evidence type="ECO:0000313" key="2">
    <source>
        <dbReference type="Proteomes" id="UP000249057"/>
    </source>
</evidence>
<reference evidence="1" key="1">
    <citation type="submission" date="2018-02" db="EMBL/GenBank/DDBJ databases">
        <title>The genomes of Aspergillus section Nigri reveals drivers in fungal speciation.</title>
        <authorList>
            <consortium name="DOE Joint Genome Institute"/>
            <person name="Vesth T.C."/>
            <person name="Nybo J."/>
            <person name="Theobald S."/>
            <person name="Brandl J."/>
            <person name="Frisvad J.C."/>
            <person name="Nielsen K.F."/>
            <person name="Lyhne E.K."/>
            <person name="Kogle M.E."/>
            <person name="Kuo A."/>
            <person name="Riley R."/>
            <person name="Clum A."/>
            <person name="Nolan M."/>
            <person name="Lipzen A."/>
            <person name="Salamov A."/>
            <person name="Henrissat B."/>
            <person name="Wiebenga A."/>
            <person name="De vries R.P."/>
            <person name="Grigoriev I.V."/>
            <person name="Mortensen U.H."/>
            <person name="Andersen M.R."/>
            <person name="Baker S.E."/>
        </authorList>
    </citation>
    <scope>NUCLEOTIDE SEQUENCE</scope>
    <source>
        <strain evidence="1">CBS 621.78</strain>
    </source>
</reference>
<protein>
    <submittedName>
        <fullName evidence="1">Uncharacterized protein</fullName>
    </submittedName>
</protein>
<dbReference type="Proteomes" id="UP000249057">
    <property type="component" value="Unassembled WGS sequence"/>
</dbReference>
<dbReference type="EMBL" id="KZ825397">
    <property type="protein sequence ID" value="RAH40936.1"/>
    <property type="molecule type" value="Genomic_DNA"/>
</dbReference>
<organism evidence="1 2">
    <name type="scientific">Aspergillus brunneoviolaceus CBS 621.78</name>
    <dbReference type="NCBI Taxonomy" id="1450534"/>
    <lineage>
        <taxon>Eukaryota</taxon>
        <taxon>Fungi</taxon>
        <taxon>Dikarya</taxon>
        <taxon>Ascomycota</taxon>
        <taxon>Pezizomycotina</taxon>
        <taxon>Eurotiomycetes</taxon>
        <taxon>Eurotiomycetidae</taxon>
        <taxon>Eurotiales</taxon>
        <taxon>Aspergillaceae</taxon>
        <taxon>Aspergillus</taxon>
        <taxon>Aspergillus subgen. Circumdati</taxon>
    </lineage>
</organism>
<evidence type="ECO:0000313" key="1">
    <source>
        <dbReference type="EMBL" id="RAH40936.1"/>
    </source>
</evidence>
<accession>A0ACD1FVI1</accession>
<proteinExistence type="predicted"/>